<protein>
    <submittedName>
        <fullName evidence="2">Uncharacterized protein</fullName>
    </submittedName>
</protein>
<dbReference type="EMBL" id="KN840449">
    <property type="protein sequence ID" value="KIP11025.1"/>
    <property type="molecule type" value="Genomic_DNA"/>
</dbReference>
<accession>A0A0C3SEW1</accession>
<sequence>MTMDIARAQTRSRMWGTQNEARRRSLGGRGRGEDISLSVASLVLLQALSRRVLRHPLRGRRGENLVSRVQFPCPPFVCLEYVIFYRLQPT</sequence>
<dbReference type="AlphaFoldDB" id="A0A0C3SEW1"/>
<dbReference type="Proteomes" id="UP000053257">
    <property type="component" value="Unassembled WGS sequence"/>
</dbReference>
<evidence type="ECO:0000256" key="1">
    <source>
        <dbReference type="SAM" id="MobiDB-lite"/>
    </source>
</evidence>
<gene>
    <name evidence="2" type="ORF">PHLGIDRAFT_173135</name>
</gene>
<dbReference type="HOGENOM" id="CLU_2441610_0_0_1"/>
<evidence type="ECO:0000313" key="2">
    <source>
        <dbReference type="EMBL" id="KIP11025.1"/>
    </source>
</evidence>
<feature type="compositionally biased region" description="Polar residues" evidence="1">
    <location>
        <begin position="9"/>
        <end position="19"/>
    </location>
</feature>
<organism evidence="2 3">
    <name type="scientific">Phlebiopsis gigantea (strain 11061_1 CR5-6)</name>
    <name type="common">White-rot fungus</name>
    <name type="synonym">Peniophora gigantea</name>
    <dbReference type="NCBI Taxonomy" id="745531"/>
    <lineage>
        <taxon>Eukaryota</taxon>
        <taxon>Fungi</taxon>
        <taxon>Dikarya</taxon>
        <taxon>Basidiomycota</taxon>
        <taxon>Agaricomycotina</taxon>
        <taxon>Agaricomycetes</taxon>
        <taxon>Polyporales</taxon>
        <taxon>Phanerochaetaceae</taxon>
        <taxon>Phlebiopsis</taxon>
    </lineage>
</organism>
<proteinExistence type="predicted"/>
<reference evidence="2 3" key="1">
    <citation type="journal article" date="2014" name="PLoS Genet.">
        <title>Analysis of the Phlebiopsis gigantea genome, transcriptome and secretome provides insight into its pioneer colonization strategies of wood.</title>
        <authorList>
            <person name="Hori C."/>
            <person name="Ishida T."/>
            <person name="Igarashi K."/>
            <person name="Samejima M."/>
            <person name="Suzuki H."/>
            <person name="Master E."/>
            <person name="Ferreira P."/>
            <person name="Ruiz-Duenas F.J."/>
            <person name="Held B."/>
            <person name="Canessa P."/>
            <person name="Larrondo L.F."/>
            <person name="Schmoll M."/>
            <person name="Druzhinina I.S."/>
            <person name="Kubicek C.P."/>
            <person name="Gaskell J.A."/>
            <person name="Kersten P."/>
            <person name="St John F."/>
            <person name="Glasner J."/>
            <person name="Sabat G."/>
            <person name="Splinter BonDurant S."/>
            <person name="Syed K."/>
            <person name="Yadav J."/>
            <person name="Mgbeahuruike A.C."/>
            <person name="Kovalchuk A."/>
            <person name="Asiegbu F.O."/>
            <person name="Lackner G."/>
            <person name="Hoffmeister D."/>
            <person name="Rencoret J."/>
            <person name="Gutierrez A."/>
            <person name="Sun H."/>
            <person name="Lindquist E."/>
            <person name="Barry K."/>
            <person name="Riley R."/>
            <person name="Grigoriev I.V."/>
            <person name="Henrissat B."/>
            <person name="Kues U."/>
            <person name="Berka R.M."/>
            <person name="Martinez A.T."/>
            <person name="Covert S.F."/>
            <person name="Blanchette R.A."/>
            <person name="Cullen D."/>
        </authorList>
    </citation>
    <scope>NUCLEOTIDE SEQUENCE [LARGE SCALE GENOMIC DNA]</scope>
    <source>
        <strain evidence="2 3">11061_1 CR5-6</strain>
    </source>
</reference>
<keyword evidence="3" id="KW-1185">Reference proteome</keyword>
<feature type="region of interest" description="Disordered" evidence="1">
    <location>
        <begin position="1"/>
        <end position="30"/>
    </location>
</feature>
<name>A0A0C3SEW1_PHLG1</name>
<evidence type="ECO:0000313" key="3">
    <source>
        <dbReference type="Proteomes" id="UP000053257"/>
    </source>
</evidence>